<dbReference type="Gene3D" id="1.10.860.10">
    <property type="entry name" value="DNAb Helicase, Chain A"/>
    <property type="match status" value="1"/>
</dbReference>
<feature type="domain" description="SF4 helicase" evidence="13">
    <location>
        <begin position="177"/>
        <end position="440"/>
    </location>
</feature>
<keyword evidence="8 12" id="KW-0238">DNA-binding</keyword>
<dbReference type="InterPro" id="IPR016136">
    <property type="entry name" value="DNA_helicase_N/primase_C"/>
</dbReference>
<dbReference type="SUPFAM" id="SSF52540">
    <property type="entry name" value="P-loop containing nucleoside triphosphate hydrolases"/>
    <property type="match status" value="1"/>
</dbReference>
<evidence type="ECO:0000256" key="3">
    <source>
        <dbReference type="ARBA" id="ARBA00022705"/>
    </source>
</evidence>
<keyword evidence="2 12" id="KW-0639">Primosome</keyword>
<comment type="catalytic activity">
    <reaction evidence="10 12">
        <text>ATP + H2O = ADP + phosphate + H(+)</text>
        <dbReference type="Rhea" id="RHEA:13065"/>
        <dbReference type="ChEBI" id="CHEBI:15377"/>
        <dbReference type="ChEBI" id="CHEBI:15378"/>
        <dbReference type="ChEBI" id="CHEBI:30616"/>
        <dbReference type="ChEBI" id="CHEBI:43474"/>
        <dbReference type="ChEBI" id="CHEBI:456216"/>
        <dbReference type="EC" id="5.6.2.3"/>
    </reaction>
</comment>
<dbReference type="PANTHER" id="PTHR30153">
    <property type="entry name" value="REPLICATIVE DNA HELICASE DNAB"/>
    <property type="match status" value="1"/>
</dbReference>
<evidence type="ECO:0000256" key="11">
    <source>
        <dbReference type="NCBIfam" id="TIGR00665"/>
    </source>
</evidence>
<dbReference type="GO" id="GO:0003677">
    <property type="term" value="F:DNA binding"/>
    <property type="evidence" value="ECO:0007669"/>
    <property type="project" value="UniProtKB-UniRule"/>
</dbReference>
<comment type="caution">
    <text evidence="14">The sequence shown here is derived from an EMBL/GenBank/DDBJ whole genome shotgun (WGS) entry which is preliminary data.</text>
</comment>
<organism evidence="14">
    <name type="scientific">uncultured bacterium</name>
    <name type="common">gcode 4</name>
    <dbReference type="NCBI Taxonomy" id="1234023"/>
    <lineage>
        <taxon>Bacteria</taxon>
        <taxon>environmental samples</taxon>
    </lineage>
</organism>
<reference evidence="14" key="1">
    <citation type="journal article" date="2012" name="Science">
        <title>Fermentation, hydrogen, and sulfur metabolism in multiple uncultivated bacterial phyla.</title>
        <authorList>
            <person name="Wrighton K.C."/>
            <person name="Thomas B.C."/>
            <person name="Sharon I."/>
            <person name="Miller C.S."/>
            <person name="Castelle C.J."/>
            <person name="VerBerkmoes N.C."/>
            <person name="Wilkins M.J."/>
            <person name="Hettich R.L."/>
            <person name="Lipton M.S."/>
            <person name="Williams K.H."/>
            <person name="Long P.E."/>
            <person name="Banfield J.F."/>
        </authorList>
    </citation>
    <scope>NUCLEOTIDE SEQUENCE [LARGE SCALE GENOMIC DNA]</scope>
</reference>
<dbReference type="PANTHER" id="PTHR30153:SF2">
    <property type="entry name" value="REPLICATIVE DNA HELICASE"/>
    <property type="match status" value="1"/>
</dbReference>
<evidence type="ECO:0000313" key="14">
    <source>
        <dbReference type="EMBL" id="EKD66248.1"/>
    </source>
</evidence>
<evidence type="ECO:0000256" key="5">
    <source>
        <dbReference type="ARBA" id="ARBA00022801"/>
    </source>
</evidence>
<dbReference type="GO" id="GO:0006269">
    <property type="term" value="P:DNA replication, synthesis of primer"/>
    <property type="evidence" value="ECO:0007669"/>
    <property type="project" value="UniProtKB-UniRule"/>
</dbReference>
<dbReference type="Pfam" id="PF00772">
    <property type="entry name" value="DnaB"/>
    <property type="match status" value="1"/>
</dbReference>
<evidence type="ECO:0000256" key="9">
    <source>
        <dbReference type="ARBA" id="ARBA00023235"/>
    </source>
</evidence>
<dbReference type="GO" id="GO:0005829">
    <property type="term" value="C:cytosol"/>
    <property type="evidence" value="ECO:0007669"/>
    <property type="project" value="TreeGrafter"/>
</dbReference>
<protein>
    <recommendedName>
        <fullName evidence="11 12">Replicative DNA helicase</fullName>
        <ecNumber evidence="11 12">5.6.2.3</ecNumber>
    </recommendedName>
</protein>
<dbReference type="InterPro" id="IPR007693">
    <property type="entry name" value="DNA_helicase_DnaB-like_N"/>
</dbReference>
<evidence type="ECO:0000256" key="6">
    <source>
        <dbReference type="ARBA" id="ARBA00022806"/>
    </source>
</evidence>
<dbReference type="EC" id="5.6.2.3" evidence="11 12"/>
<dbReference type="EMBL" id="AMFJ01021642">
    <property type="protein sequence ID" value="EKD66248.1"/>
    <property type="molecule type" value="Genomic_DNA"/>
</dbReference>
<keyword evidence="4 12" id="KW-0547">Nucleotide-binding</keyword>
<dbReference type="GO" id="GO:0016887">
    <property type="term" value="F:ATP hydrolysis activity"/>
    <property type="evidence" value="ECO:0007669"/>
    <property type="project" value="RHEA"/>
</dbReference>
<dbReference type="InterPro" id="IPR036185">
    <property type="entry name" value="DNA_heli_DnaB-like_N_sf"/>
</dbReference>
<keyword evidence="5 12" id="KW-0378">Hydrolase</keyword>
<dbReference type="GO" id="GO:1990077">
    <property type="term" value="C:primosome complex"/>
    <property type="evidence" value="ECO:0007669"/>
    <property type="project" value="UniProtKB-UniRule"/>
</dbReference>
<evidence type="ECO:0000256" key="12">
    <source>
        <dbReference type="RuleBase" id="RU362085"/>
    </source>
</evidence>
<dbReference type="FunFam" id="1.10.860.10:FF:000001">
    <property type="entry name" value="Replicative DNA helicase"/>
    <property type="match status" value="1"/>
</dbReference>
<keyword evidence="6 12" id="KW-0347">Helicase</keyword>
<comment type="similarity">
    <text evidence="1 12">Belongs to the helicase family. DnaB subfamily.</text>
</comment>
<evidence type="ECO:0000256" key="10">
    <source>
        <dbReference type="ARBA" id="ARBA00048954"/>
    </source>
</evidence>
<dbReference type="GO" id="GO:0005524">
    <property type="term" value="F:ATP binding"/>
    <property type="evidence" value="ECO:0007669"/>
    <property type="project" value="UniProtKB-UniRule"/>
</dbReference>
<evidence type="ECO:0000256" key="8">
    <source>
        <dbReference type="ARBA" id="ARBA00023125"/>
    </source>
</evidence>
<dbReference type="SUPFAM" id="SSF48024">
    <property type="entry name" value="N-terminal domain of DnaB helicase"/>
    <property type="match status" value="1"/>
</dbReference>
<gene>
    <name evidence="14" type="ORF">ACD_49C00056G0003</name>
</gene>
<proteinExistence type="inferred from homology"/>
<keyword evidence="9" id="KW-0413">Isomerase</keyword>
<dbReference type="CDD" id="cd00984">
    <property type="entry name" value="DnaB_C"/>
    <property type="match status" value="1"/>
</dbReference>
<evidence type="ECO:0000256" key="1">
    <source>
        <dbReference type="ARBA" id="ARBA00008428"/>
    </source>
</evidence>
<dbReference type="InterPro" id="IPR027417">
    <property type="entry name" value="P-loop_NTPase"/>
</dbReference>
<evidence type="ECO:0000256" key="2">
    <source>
        <dbReference type="ARBA" id="ARBA00022515"/>
    </source>
</evidence>
<name>K2BBU6_9BACT</name>
<comment type="function">
    <text evidence="12">The main replicative DNA helicase, it participates in initiation and elongation during chromosome replication. Travels ahead of the DNA replisome, separating dsDNA into templates for DNA synthesis. A processive ATP-dependent 5'-3' DNA helicase it has DNA-dependent ATPase activity.</text>
</comment>
<keyword evidence="3 12" id="KW-0235">DNA replication</keyword>
<evidence type="ECO:0000259" key="13">
    <source>
        <dbReference type="PROSITE" id="PS51199"/>
    </source>
</evidence>
<dbReference type="AlphaFoldDB" id="K2BBU6"/>
<dbReference type="InterPro" id="IPR007694">
    <property type="entry name" value="DNA_helicase_DnaB-like_C"/>
</dbReference>
<accession>K2BBU6</accession>
<dbReference type="PROSITE" id="PS51199">
    <property type="entry name" value="SF4_HELICASE"/>
    <property type="match status" value="1"/>
</dbReference>
<dbReference type="Gene3D" id="3.40.50.300">
    <property type="entry name" value="P-loop containing nucleotide triphosphate hydrolases"/>
    <property type="match status" value="1"/>
</dbReference>
<sequence>MITKIPPHSLDAEKWVLGSILIDKEWMIQVWNLITSADFYEPNHSLIYQAMVDLFSKNKPIDLLTVKEVLDNRKELEKVWWNLFLIELANSVFTSANIFEYAQIIKNKSVLRKLIHSWNQIIMNWYNEEDELNKILEKSEQSLFGVTQTFIQNKLVHIKDILNLRYEEFAEIHSNPENADIGKIQTWFKSLDQKLGWLKKWDMVILAARPSMWKTALALNIAQAVGAQAKNVAVFSLEMSKEQLTDRLICSAMWVDSWKLQKWLLEDDEFSRMWDALEELSKTSIFIDDSAGWNLLEIKSKARRLKIESGLDFIIIDYLQLMTSGNTFNRVQEVSDISRWLKSLARELNVPILALSQLSRSVEWRQNKEPILSDLRESGSIEQDADIVMMIYREDYYDEFSENKWVTNIFVRKNRNWPIWQVDLRFEKKFMKFYDVAKNMDNNEEY</sequence>
<dbReference type="GO" id="GO:0043139">
    <property type="term" value="F:5'-3' DNA helicase activity"/>
    <property type="evidence" value="ECO:0007669"/>
    <property type="project" value="UniProtKB-EC"/>
</dbReference>
<evidence type="ECO:0000256" key="7">
    <source>
        <dbReference type="ARBA" id="ARBA00022840"/>
    </source>
</evidence>
<dbReference type="InterPro" id="IPR007692">
    <property type="entry name" value="DNA_helicase_DnaB"/>
</dbReference>
<dbReference type="NCBIfam" id="TIGR00665">
    <property type="entry name" value="DnaB"/>
    <property type="match status" value="1"/>
</dbReference>
<dbReference type="Pfam" id="PF03796">
    <property type="entry name" value="DnaB_C"/>
    <property type="match status" value="1"/>
</dbReference>
<keyword evidence="7 12" id="KW-0067">ATP-binding</keyword>
<evidence type="ECO:0000256" key="4">
    <source>
        <dbReference type="ARBA" id="ARBA00022741"/>
    </source>
</evidence>